<feature type="transmembrane region" description="Helical" evidence="5">
    <location>
        <begin position="237"/>
        <end position="257"/>
    </location>
</feature>
<reference evidence="6" key="1">
    <citation type="submission" date="2021-11" db="EMBL/GenBank/DDBJ databases">
        <title>Description of a new species Pelosinus isolated from the bottom sediments of Lake Baikal.</title>
        <authorList>
            <person name="Zakharyuk A."/>
        </authorList>
    </citation>
    <scope>NUCLEOTIDE SEQUENCE</scope>
    <source>
        <strain evidence="6">Bkl1</strain>
    </source>
</reference>
<evidence type="ECO:0000256" key="3">
    <source>
        <dbReference type="ARBA" id="ARBA00022989"/>
    </source>
</evidence>
<dbReference type="InterPro" id="IPR039653">
    <property type="entry name" value="Prenyltransferase"/>
</dbReference>
<keyword evidence="2 5" id="KW-0812">Transmembrane</keyword>
<dbReference type="InterPro" id="IPR000537">
    <property type="entry name" value="UbiA_prenyltransferase"/>
</dbReference>
<gene>
    <name evidence="6" type="ORF">LMF89_04570</name>
</gene>
<dbReference type="Proteomes" id="UP001165492">
    <property type="component" value="Unassembled WGS sequence"/>
</dbReference>
<feature type="transmembrane region" description="Helical" evidence="5">
    <location>
        <begin position="169"/>
        <end position="186"/>
    </location>
</feature>
<evidence type="ECO:0000256" key="1">
    <source>
        <dbReference type="ARBA" id="ARBA00004141"/>
    </source>
</evidence>
<sequence length="296" mass="33506">MNTSEVFINESKVQAFIRLLRPKQWTKNLLIFAALLFSINQINIVNVYYASLGFVLFCSVSSCVYIFNDYIDREQDSHHPEKRHRPLASGALDPAFAIVAGAVLLFLSLAIALALNPMFFLILTVYFGLNVSYSVRLKYIVIVDIMTIAVGFVLRAVAGGVIIDVTLTPWFLICTLLLALFLAIGKRRHEVDLMQQNRSSSRKVLEYYSLEFLDQLSGIVTTSVVMSYALYTFTSGRTLYMMITIPLVLYGIFRYLYLIHVEKKGGSPEKVLLEDKPIFNTVVIYVISVAVILYCF</sequence>
<dbReference type="CDD" id="cd13963">
    <property type="entry name" value="PT_UbiA_2"/>
    <property type="match status" value="1"/>
</dbReference>
<comment type="subcellular location">
    <subcellularLocation>
        <location evidence="1">Membrane</location>
        <topology evidence="1">Multi-pass membrane protein</topology>
    </subcellularLocation>
</comment>
<keyword evidence="6" id="KW-0808">Transferase</keyword>
<dbReference type="PANTHER" id="PTHR11048">
    <property type="entry name" value="PRENYLTRANSFERASES"/>
    <property type="match status" value="1"/>
</dbReference>
<feature type="transmembrane region" description="Helical" evidence="5">
    <location>
        <begin position="87"/>
        <end position="112"/>
    </location>
</feature>
<dbReference type="NCBIfam" id="NF008977">
    <property type="entry name" value="PRK12324.1-2"/>
    <property type="match status" value="1"/>
</dbReference>
<evidence type="ECO:0000256" key="2">
    <source>
        <dbReference type="ARBA" id="ARBA00022692"/>
    </source>
</evidence>
<keyword evidence="3 5" id="KW-1133">Transmembrane helix</keyword>
<keyword evidence="4 5" id="KW-0472">Membrane</keyword>
<organism evidence="6 7">
    <name type="scientific">Pelosinus baikalensis</name>
    <dbReference type="NCBI Taxonomy" id="2892015"/>
    <lineage>
        <taxon>Bacteria</taxon>
        <taxon>Bacillati</taxon>
        <taxon>Bacillota</taxon>
        <taxon>Negativicutes</taxon>
        <taxon>Selenomonadales</taxon>
        <taxon>Sporomusaceae</taxon>
        <taxon>Pelosinus</taxon>
    </lineage>
</organism>
<accession>A0ABS8HQ01</accession>
<dbReference type="EC" id="2.4.2.45" evidence="6"/>
<evidence type="ECO:0000313" key="7">
    <source>
        <dbReference type="Proteomes" id="UP001165492"/>
    </source>
</evidence>
<dbReference type="RefSeq" id="WP_229534074.1">
    <property type="nucleotide sequence ID" value="NZ_JAJHJB010000004.1"/>
</dbReference>
<evidence type="ECO:0000256" key="5">
    <source>
        <dbReference type="SAM" id="Phobius"/>
    </source>
</evidence>
<dbReference type="EMBL" id="JAJHJB010000004">
    <property type="protein sequence ID" value="MCC5464639.1"/>
    <property type="molecule type" value="Genomic_DNA"/>
</dbReference>
<dbReference type="GO" id="GO:0016757">
    <property type="term" value="F:glycosyltransferase activity"/>
    <property type="evidence" value="ECO:0007669"/>
    <property type="project" value="UniProtKB-KW"/>
</dbReference>
<name>A0ABS8HQ01_9FIRM</name>
<proteinExistence type="predicted"/>
<keyword evidence="7" id="KW-1185">Reference proteome</keyword>
<evidence type="ECO:0000256" key="4">
    <source>
        <dbReference type="ARBA" id="ARBA00023136"/>
    </source>
</evidence>
<comment type="caution">
    <text evidence="6">The sequence shown here is derived from an EMBL/GenBank/DDBJ whole genome shotgun (WGS) entry which is preliminary data.</text>
</comment>
<evidence type="ECO:0000313" key="6">
    <source>
        <dbReference type="EMBL" id="MCC5464639.1"/>
    </source>
</evidence>
<dbReference type="Gene3D" id="1.10.357.140">
    <property type="entry name" value="UbiA prenyltransferase"/>
    <property type="match status" value="1"/>
</dbReference>
<feature type="transmembrane region" description="Helical" evidence="5">
    <location>
        <begin position="142"/>
        <end position="163"/>
    </location>
</feature>
<feature type="transmembrane region" description="Helical" evidence="5">
    <location>
        <begin position="278"/>
        <end position="294"/>
    </location>
</feature>
<keyword evidence="6" id="KW-0328">Glycosyltransferase</keyword>
<dbReference type="Pfam" id="PF01040">
    <property type="entry name" value="UbiA"/>
    <property type="match status" value="1"/>
</dbReference>
<dbReference type="NCBIfam" id="NF008978">
    <property type="entry name" value="PRK12324.1-4"/>
    <property type="match status" value="1"/>
</dbReference>
<dbReference type="InterPro" id="IPR044878">
    <property type="entry name" value="UbiA_sf"/>
</dbReference>
<feature type="transmembrane region" description="Helical" evidence="5">
    <location>
        <begin position="25"/>
        <end position="42"/>
    </location>
</feature>
<dbReference type="PANTHER" id="PTHR11048:SF5">
    <property type="entry name" value="DECAPRENYL-PHOSPHATE PHOSPHORIBOSYLTRANSFERASE"/>
    <property type="match status" value="1"/>
</dbReference>
<protein>
    <submittedName>
        <fullName evidence="6">Decaprenyl-phosphate phosphoribosyltransferase</fullName>
        <ecNumber evidence="6">2.4.2.45</ecNumber>
    </submittedName>
</protein>